<dbReference type="AlphaFoldDB" id="A6IER5"/>
<sequence>MADVGCSPTVHGTDNTHSEKKNQKKKQKKKNKKKNKRHVPPRLALILVLFLFQKKKKISLSQEPWLTWNSLRRPGRLERSAGTKDVHHHTQLRSFI</sequence>
<accession>A6IER5</accession>
<dbReference type="EMBL" id="CH473959">
    <property type="protein sequence ID" value="EDM15352.1"/>
    <property type="molecule type" value="Genomic_DNA"/>
</dbReference>
<feature type="compositionally biased region" description="Basic residues" evidence="1">
    <location>
        <begin position="22"/>
        <end position="39"/>
    </location>
</feature>
<feature type="region of interest" description="Disordered" evidence="1">
    <location>
        <begin position="1"/>
        <end position="39"/>
    </location>
</feature>
<reference evidence="3" key="1">
    <citation type="submission" date="2005-09" db="EMBL/GenBank/DDBJ databases">
        <authorList>
            <person name="Mural R.J."/>
            <person name="Li P.W."/>
            <person name="Adams M.D."/>
            <person name="Amanatides P.G."/>
            <person name="Baden-Tillson H."/>
            <person name="Barnstead M."/>
            <person name="Chin S.H."/>
            <person name="Dew I."/>
            <person name="Evans C.A."/>
            <person name="Ferriera S."/>
            <person name="Flanigan M."/>
            <person name="Fosler C."/>
            <person name="Glodek A."/>
            <person name="Gu Z."/>
            <person name="Holt R.A."/>
            <person name="Jennings D."/>
            <person name="Kraft C.L."/>
            <person name="Lu F."/>
            <person name="Nguyen T."/>
            <person name="Nusskern D.R."/>
            <person name="Pfannkoch C.M."/>
            <person name="Sitter C."/>
            <person name="Sutton G.G."/>
            <person name="Venter J.C."/>
            <person name="Wang Z."/>
            <person name="Woodage T."/>
            <person name="Zheng X.H."/>
            <person name="Zhong F."/>
        </authorList>
    </citation>
    <scope>NUCLEOTIDE SEQUENCE [LARGE SCALE GENOMIC DNA]</scope>
    <source>
        <strain>BN</strain>
        <strain evidence="3">Sprague-Dawley</strain>
    </source>
</reference>
<organism evidence="2 3">
    <name type="scientific">Rattus norvegicus</name>
    <name type="common">Rat</name>
    <dbReference type="NCBI Taxonomy" id="10116"/>
    <lineage>
        <taxon>Eukaryota</taxon>
        <taxon>Metazoa</taxon>
        <taxon>Chordata</taxon>
        <taxon>Craniata</taxon>
        <taxon>Vertebrata</taxon>
        <taxon>Euteleostomi</taxon>
        <taxon>Mammalia</taxon>
        <taxon>Eutheria</taxon>
        <taxon>Euarchontoglires</taxon>
        <taxon>Glires</taxon>
        <taxon>Rodentia</taxon>
        <taxon>Myomorpha</taxon>
        <taxon>Muroidea</taxon>
        <taxon>Muridae</taxon>
        <taxon>Murinae</taxon>
        <taxon>Rattus</taxon>
    </lineage>
</organism>
<evidence type="ECO:0000313" key="3">
    <source>
        <dbReference type="Proteomes" id="UP000234681"/>
    </source>
</evidence>
<evidence type="ECO:0000313" key="2">
    <source>
        <dbReference type="EMBL" id="EDM15352.1"/>
    </source>
</evidence>
<evidence type="ECO:0000256" key="1">
    <source>
        <dbReference type="SAM" id="MobiDB-lite"/>
    </source>
</evidence>
<proteinExistence type="predicted"/>
<gene>
    <name evidence="2" type="ORF">rCG_63677</name>
</gene>
<protein>
    <submittedName>
        <fullName evidence="2">RCG63677</fullName>
    </submittedName>
</protein>
<feature type="non-terminal residue" evidence="2">
    <location>
        <position position="96"/>
    </location>
</feature>
<dbReference type="Proteomes" id="UP000234681">
    <property type="component" value="Chromosome 4"/>
</dbReference>
<name>A6IER5_RAT</name>